<dbReference type="InterPro" id="IPR015943">
    <property type="entry name" value="WD40/YVTN_repeat-like_dom_sf"/>
</dbReference>
<dbReference type="SMART" id="SM00320">
    <property type="entry name" value="WD40"/>
    <property type="match status" value="3"/>
</dbReference>
<evidence type="ECO:0000313" key="10">
    <source>
        <dbReference type="Proteomes" id="UP001628156"/>
    </source>
</evidence>
<comment type="similarity">
    <text evidence="5">Belongs to the DPH7 family.</text>
</comment>
<comment type="pathway">
    <text evidence="1">Protein modification; peptidyl-diphthamide biosynthesis.</text>
</comment>
<evidence type="ECO:0000313" key="9">
    <source>
        <dbReference type="EMBL" id="GAB1219068.1"/>
    </source>
</evidence>
<gene>
    <name evidence="9" type="ORF">ENUP19_0012G0020</name>
</gene>
<evidence type="ECO:0000256" key="8">
    <source>
        <dbReference type="PROSITE-ProRule" id="PRU00221"/>
    </source>
</evidence>
<proteinExistence type="inferred from homology"/>
<dbReference type="InterPro" id="IPR052415">
    <property type="entry name" value="Diphthine_MTase"/>
</dbReference>
<evidence type="ECO:0000256" key="3">
    <source>
        <dbReference type="ARBA" id="ARBA00022737"/>
    </source>
</evidence>
<dbReference type="SUPFAM" id="SSF50978">
    <property type="entry name" value="WD40 repeat-like"/>
    <property type="match status" value="1"/>
</dbReference>
<evidence type="ECO:0000256" key="5">
    <source>
        <dbReference type="ARBA" id="ARBA00038092"/>
    </source>
</evidence>
<evidence type="ECO:0000256" key="2">
    <source>
        <dbReference type="ARBA" id="ARBA00022574"/>
    </source>
</evidence>
<accession>A0ABQ0D878</accession>
<dbReference type="InterPro" id="IPR036322">
    <property type="entry name" value="WD40_repeat_dom_sf"/>
</dbReference>
<dbReference type="InterPro" id="IPR001680">
    <property type="entry name" value="WD40_rpt"/>
</dbReference>
<comment type="catalytic activity">
    <reaction evidence="7">
        <text>diphthine methyl ester-[translation elongation factor 2] + H2O = diphthine-[translation elongation factor 2] + methanol + H(+)</text>
        <dbReference type="Rhea" id="RHEA:42656"/>
        <dbReference type="Rhea" id="RHEA-COMP:10172"/>
        <dbReference type="Rhea" id="RHEA-COMP:10173"/>
        <dbReference type="ChEBI" id="CHEBI:15377"/>
        <dbReference type="ChEBI" id="CHEBI:15378"/>
        <dbReference type="ChEBI" id="CHEBI:17790"/>
        <dbReference type="ChEBI" id="CHEBI:79005"/>
        <dbReference type="ChEBI" id="CHEBI:82696"/>
        <dbReference type="EC" id="3.1.1.97"/>
    </reaction>
</comment>
<keyword evidence="2 8" id="KW-0853">WD repeat</keyword>
<evidence type="ECO:0000256" key="1">
    <source>
        <dbReference type="ARBA" id="ARBA00005156"/>
    </source>
</evidence>
<dbReference type="EMBL" id="BAAFRS010000012">
    <property type="protein sequence ID" value="GAB1219068.1"/>
    <property type="molecule type" value="Genomic_DNA"/>
</dbReference>
<reference evidence="9 10" key="1">
    <citation type="journal article" date="2019" name="PLoS Negl. Trop. Dis.">
        <title>Whole genome sequencing of Entamoeba nuttalli reveals mammalian host-related molecular signatures and a novel octapeptide-repeat surface protein.</title>
        <authorList>
            <person name="Tanaka M."/>
            <person name="Makiuchi T."/>
            <person name="Komiyama T."/>
            <person name="Shiina T."/>
            <person name="Osaki K."/>
            <person name="Tachibana H."/>
        </authorList>
    </citation>
    <scope>NUCLEOTIDE SEQUENCE [LARGE SCALE GENOMIC DNA]</scope>
    <source>
        <strain evidence="9 10">P19-061405</strain>
    </source>
</reference>
<organism evidence="9 10">
    <name type="scientific">Entamoeba nuttalli</name>
    <dbReference type="NCBI Taxonomy" id="412467"/>
    <lineage>
        <taxon>Eukaryota</taxon>
        <taxon>Amoebozoa</taxon>
        <taxon>Evosea</taxon>
        <taxon>Archamoebae</taxon>
        <taxon>Mastigamoebida</taxon>
        <taxon>Entamoebidae</taxon>
        <taxon>Entamoeba</taxon>
    </lineage>
</organism>
<protein>
    <recommendedName>
        <fullName evidence="6">methylated diphthine methylhydrolase</fullName>
        <ecNumber evidence="6">3.1.1.97</ecNumber>
    </recommendedName>
</protein>
<dbReference type="EC" id="3.1.1.97" evidence="6"/>
<dbReference type="Gene3D" id="2.130.10.10">
    <property type="entry name" value="YVTN repeat-like/Quinoprotein amine dehydrogenase"/>
    <property type="match status" value="1"/>
</dbReference>
<evidence type="ECO:0000256" key="6">
    <source>
        <dbReference type="ARBA" id="ARBA00039131"/>
    </source>
</evidence>
<feature type="repeat" description="WD" evidence="8">
    <location>
        <begin position="148"/>
        <end position="179"/>
    </location>
</feature>
<keyword evidence="10" id="KW-1185">Reference proteome</keyword>
<evidence type="ECO:0000256" key="7">
    <source>
        <dbReference type="ARBA" id="ARBA00047551"/>
    </source>
</evidence>
<sequence length="308" mass="34932">MDKYSPTIVLNTETEPDGIYTYKEDHVIISYYHLYNERKTGSICSYKVNRETNQLELLTNNRTPAIHNLGTVVVGDTKFITACTANAKVLFFTPNDELKEVNCAIIPEECEVLSTSVGGETLVASRNDGYISYWRLFRNGRWKPVKEVKCHDAEVWTVAMNIDGKTLLSGSDDTYCKAWIDDDMIFKIRFDAGVTDLIWRNQTNFLAGSYDGSVKEFDIRNWKKPLWEGHIDGGAGWRMSDQGNRIIVAGACGGVVEFCQTSNGLFEKTFQKYEPHDSMVYGADALGNDILACSFYDKKVVLWRRNDN</sequence>
<dbReference type="PANTHER" id="PTHR46042:SF1">
    <property type="entry name" value="DIPHTHINE METHYLTRANSFERASE"/>
    <property type="match status" value="1"/>
</dbReference>
<evidence type="ECO:0000256" key="4">
    <source>
        <dbReference type="ARBA" id="ARBA00022801"/>
    </source>
</evidence>
<dbReference type="Proteomes" id="UP001628156">
    <property type="component" value="Unassembled WGS sequence"/>
</dbReference>
<keyword evidence="4" id="KW-0378">Hydrolase</keyword>
<dbReference type="PROSITE" id="PS50082">
    <property type="entry name" value="WD_REPEATS_2"/>
    <property type="match status" value="1"/>
</dbReference>
<comment type="caution">
    <text evidence="9">The sequence shown here is derived from an EMBL/GenBank/DDBJ whole genome shotgun (WGS) entry which is preliminary data.</text>
</comment>
<name>A0ABQ0D878_9EUKA</name>
<dbReference type="Pfam" id="PF00400">
    <property type="entry name" value="WD40"/>
    <property type="match status" value="2"/>
</dbReference>
<dbReference type="PANTHER" id="PTHR46042">
    <property type="entry name" value="DIPHTHINE METHYLTRANSFERASE"/>
    <property type="match status" value="1"/>
</dbReference>
<keyword evidence="3" id="KW-0677">Repeat</keyword>